<comment type="caution">
    <text evidence="7">The sequence shown here is derived from an EMBL/GenBank/DDBJ whole genome shotgun (WGS) entry which is preliminary data.</text>
</comment>
<evidence type="ECO:0000259" key="6">
    <source>
        <dbReference type="PROSITE" id="PS51387"/>
    </source>
</evidence>
<dbReference type="AlphaFoldDB" id="A0A9W8Z235"/>
<evidence type="ECO:0000256" key="1">
    <source>
        <dbReference type="ARBA" id="ARBA00005466"/>
    </source>
</evidence>
<evidence type="ECO:0000313" key="8">
    <source>
        <dbReference type="Proteomes" id="UP001140453"/>
    </source>
</evidence>
<evidence type="ECO:0000313" key="7">
    <source>
        <dbReference type="EMBL" id="KAJ4396130.1"/>
    </source>
</evidence>
<organism evidence="7 8">
    <name type="scientific">Gnomoniopsis smithogilvyi</name>
    <dbReference type="NCBI Taxonomy" id="1191159"/>
    <lineage>
        <taxon>Eukaryota</taxon>
        <taxon>Fungi</taxon>
        <taxon>Dikarya</taxon>
        <taxon>Ascomycota</taxon>
        <taxon>Pezizomycotina</taxon>
        <taxon>Sordariomycetes</taxon>
        <taxon>Sordariomycetidae</taxon>
        <taxon>Diaporthales</taxon>
        <taxon>Gnomoniaceae</taxon>
        <taxon>Gnomoniopsis</taxon>
    </lineage>
</organism>
<dbReference type="InterPro" id="IPR016166">
    <property type="entry name" value="FAD-bd_PCMH"/>
</dbReference>
<name>A0A9W8Z235_9PEZI</name>
<feature type="signal peptide" evidence="5">
    <location>
        <begin position="1"/>
        <end position="32"/>
    </location>
</feature>
<dbReference type="GO" id="GO:0016491">
    <property type="term" value="F:oxidoreductase activity"/>
    <property type="evidence" value="ECO:0007669"/>
    <property type="project" value="UniProtKB-KW"/>
</dbReference>
<accession>A0A9W8Z235</accession>
<keyword evidence="4" id="KW-0560">Oxidoreductase</keyword>
<dbReference type="InterPro" id="IPR016169">
    <property type="entry name" value="FAD-bd_PCMH_sub2"/>
</dbReference>
<protein>
    <recommendedName>
        <fullName evidence="6">FAD-binding PCMH-type domain-containing protein</fullName>
    </recommendedName>
</protein>
<keyword evidence="2" id="KW-0285">Flavoprotein</keyword>
<feature type="domain" description="FAD-binding PCMH-type" evidence="6">
    <location>
        <begin position="86"/>
        <end position="258"/>
    </location>
</feature>
<dbReference type="GO" id="GO:0071949">
    <property type="term" value="F:FAD binding"/>
    <property type="evidence" value="ECO:0007669"/>
    <property type="project" value="InterPro"/>
</dbReference>
<dbReference type="OrthoDB" id="2151789at2759"/>
<keyword evidence="8" id="KW-1185">Reference proteome</keyword>
<dbReference type="Gene3D" id="3.40.462.20">
    <property type="match status" value="1"/>
</dbReference>
<dbReference type="PANTHER" id="PTHR42973">
    <property type="entry name" value="BINDING OXIDOREDUCTASE, PUTATIVE (AFU_ORTHOLOGUE AFUA_1G17690)-RELATED"/>
    <property type="match status" value="1"/>
</dbReference>
<dbReference type="PANTHER" id="PTHR42973:SF54">
    <property type="entry name" value="FAD-BINDING PCMH-TYPE DOMAIN-CONTAINING PROTEIN"/>
    <property type="match status" value="1"/>
</dbReference>
<keyword evidence="3" id="KW-0274">FAD</keyword>
<reference evidence="7" key="1">
    <citation type="submission" date="2022-10" db="EMBL/GenBank/DDBJ databases">
        <title>Tapping the CABI collections for fungal endophytes: first genome assemblies for Collariella, Neodidymelliopsis, Ascochyta clinopodiicola, Didymella pomorum, Didymosphaeria variabile, Neocosmospora piperis and Neocucurbitaria cava.</title>
        <authorList>
            <person name="Hill R."/>
        </authorList>
    </citation>
    <scope>NUCLEOTIDE SEQUENCE</scope>
    <source>
        <strain evidence="7">IMI 355082</strain>
    </source>
</reference>
<gene>
    <name evidence="7" type="ORF">N0V93_000348</name>
</gene>
<dbReference type="Pfam" id="PF01565">
    <property type="entry name" value="FAD_binding_4"/>
    <property type="match status" value="1"/>
</dbReference>
<dbReference type="Gene3D" id="3.30.465.10">
    <property type="match status" value="1"/>
</dbReference>
<dbReference type="InterPro" id="IPR036318">
    <property type="entry name" value="FAD-bd_PCMH-like_sf"/>
</dbReference>
<evidence type="ECO:0000256" key="3">
    <source>
        <dbReference type="ARBA" id="ARBA00022827"/>
    </source>
</evidence>
<dbReference type="EMBL" id="JAPEVB010000001">
    <property type="protein sequence ID" value="KAJ4396130.1"/>
    <property type="molecule type" value="Genomic_DNA"/>
</dbReference>
<feature type="chain" id="PRO_5040875155" description="FAD-binding PCMH-type domain-containing protein" evidence="5">
    <location>
        <begin position="33"/>
        <end position="512"/>
    </location>
</feature>
<dbReference type="InterPro" id="IPR006094">
    <property type="entry name" value="Oxid_FAD_bind_N"/>
</dbReference>
<dbReference type="PROSITE" id="PS51387">
    <property type="entry name" value="FAD_PCMH"/>
    <property type="match status" value="1"/>
</dbReference>
<evidence type="ECO:0000256" key="5">
    <source>
        <dbReference type="SAM" id="SignalP"/>
    </source>
</evidence>
<dbReference type="SUPFAM" id="SSF56176">
    <property type="entry name" value="FAD-binding/transporter-associated domain-like"/>
    <property type="match status" value="1"/>
</dbReference>
<proteinExistence type="inferred from homology"/>
<keyword evidence="5" id="KW-0732">Signal</keyword>
<evidence type="ECO:0000256" key="2">
    <source>
        <dbReference type="ARBA" id="ARBA00022630"/>
    </source>
</evidence>
<dbReference type="Proteomes" id="UP001140453">
    <property type="component" value="Unassembled WGS sequence"/>
</dbReference>
<evidence type="ECO:0000256" key="4">
    <source>
        <dbReference type="ARBA" id="ARBA00023002"/>
    </source>
</evidence>
<comment type="similarity">
    <text evidence="1">Belongs to the oxygen-dependent FAD-linked oxidoreductase family.</text>
</comment>
<sequence length="512" mass="55778">MHVLRLAHRVDLFQVRLSLLGLLVLLPCFCSATYNKDGFGEAFSQNTRVINATLACQEAQAVLGSSSVDTVPLNQTTVDVNWSEACWLKPTCIAQPSSAEEVATILTIIQHYQVEFSVRSGGHSPNPGWSSIADSGILIDLARLDQITVNDDYSVASIGPGQRWGIVQSTLDPYNVSVIGGRDPTVGVGGLILGGGYFHFSGRYGLAADNVRTFQVVLANGSLIEASASDNWDLFWALKGGGPNFGIVTRYDLYTIPIRNIWYELVLYAVDQILQVMDAFASWQINSGNDTDGNVAVVISTSYAAVGFIYASPQVQRPDVFEAFNNITVLEVSVEPTNGTVSELTTLLGEVTATADGRHDYRSAVTQVDASIYKEAWRIWAESAAAVYNETGATQTFVMQAVAKGLVQQGQSRGGNPLGLPQQNMMWWTTTVTWENAADDDQVRNTSIITSEVIQGGSDIDFLYMNDCSRDQQPLTTYGSDNVSRLKSVSQAYDPSQVFQILQKDGFLLRKV</sequence>
<dbReference type="InterPro" id="IPR050416">
    <property type="entry name" value="FAD-linked_Oxidoreductase"/>
</dbReference>